<dbReference type="RefSeq" id="WP_093007396.1">
    <property type="nucleotide sequence ID" value="NZ_FNBC01000018.1"/>
</dbReference>
<evidence type="ECO:0000256" key="1">
    <source>
        <dbReference type="SAM" id="Phobius"/>
    </source>
</evidence>
<keyword evidence="3" id="KW-1185">Reference proteome</keyword>
<name>A0A1G7H9A9_9DEIN</name>
<dbReference type="InterPro" id="IPR007395">
    <property type="entry name" value="Zn_peptidase_2"/>
</dbReference>
<accession>A0A1G7H9A9</accession>
<dbReference type="EMBL" id="FNBC01000018">
    <property type="protein sequence ID" value="SDE96874.1"/>
    <property type="molecule type" value="Genomic_DNA"/>
</dbReference>
<evidence type="ECO:0000313" key="3">
    <source>
        <dbReference type="Proteomes" id="UP000199446"/>
    </source>
</evidence>
<protein>
    <recommendedName>
        <fullName evidence="4">Zn-dependent protease</fullName>
    </recommendedName>
</protein>
<proteinExistence type="predicted"/>
<dbReference type="Pfam" id="PF04298">
    <property type="entry name" value="Zn_peptidase_2"/>
    <property type="match status" value="1"/>
</dbReference>
<dbReference type="PANTHER" id="PTHR36434">
    <property type="entry name" value="MEMBRANE PROTEASE YUGP-RELATED"/>
    <property type="match status" value="1"/>
</dbReference>
<feature type="transmembrane region" description="Helical" evidence="1">
    <location>
        <begin position="6"/>
        <end position="27"/>
    </location>
</feature>
<dbReference type="AlphaFoldDB" id="A0A1G7H9A9"/>
<evidence type="ECO:0000313" key="2">
    <source>
        <dbReference type="EMBL" id="SDE96874.1"/>
    </source>
</evidence>
<dbReference type="Proteomes" id="UP000199446">
    <property type="component" value="Unassembled WGS sequence"/>
</dbReference>
<feature type="transmembrane region" description="Helical" evidence="1">
    <location>
        <begin position="121"/>
        <end position="143"/>
    </location>
</feature>
<dbReference type="OrthoDB" id="9784298at2"/>
<sequence>MDTLAFLLMGLVFVASLIIQGGLQATFARYSRVANSRGLTGAQVARAILDAHGLSHVRVEPVPGALTDHYDPQAKAVRLSEPNYASPSLAALAVAAHEVGHAVQDAQGYAWLRVRASLWPAASLGSNLGPILVLAGLFLGALGLAKLGLYLYLAVALFQLITLPVEFDASKRALEFLRRMGFLGREEMGPARRVLTWAALTYVAALASSLATILYYASLLGLFGRREE</sequence>
<gene>
    <name evidence="2" type="ORF">SAMN04488243_11819</name>
</gene>
<feature type="transmembrane region" description="Helical" evidence="1">
    <location>
        <begin position="194"/>
        <end position="217"/>
    </location>
</feature>
<keyword evidence="1" id="KW-0472">Membrane</keyword>
<keyword evidence="1" id="KW-1133">Transmembrane helix</keyword>
<dbReference type="STRING" id="482827.SAMN04488243_11819"/>
<keyword evidence="1" id="KW-0812">Transmembrane</keyword>
<reference evidence="3" key="1">
    <citation type="submission" date="2016-10" db="EMBL/GenBank/DDBJ databases">
        <authorList>
            <person name="Varghese N."/>
            <person name="Submissions S."/>
        </authorList>
    </citation>
    <scope>NUCLEOTIDE SEQUENCE [LARGE SCALE GENOMIC DNA]</scope>
    <source>
        <strain evidence="3">CGMCC 1.6992</strain>
    </source>
</reference>
<organism evidence="2 3">
    <name type="scientific">Thermus arciformis</name>
    <dbReference type="NCBI Taxonomy" id="482827"/>
    <lineage>
        <taxon>Bacteria</taxon>
        <taxon>Thermotogati</taxon>
        <taxon>Deinococcota</taxon>
        <taxon>Deinococci</taxon>
        <taxon>Thermales</taxon>
        <taxon>Thermaceae</taxon>
        <taxon>Thermus</taxon>
    </lineage>
</organism>
<evidence type="ECO:0008006" key="4">
    <source>
        <dbReference type="Google" id="ProtNLM"/>
    </source>
</evidence>
<feature type="transmembrane region" description="Helical" evidence="1">
    <location>
        <begin position="149"/>
        <end position="169"/>
    </location>
</feature>
<dbReference type="PANTHER" id="PTHR36434:SF1">
    <property type="entry name" value="MEMBRANE PROTEASE YUGP-RELATED"/>
    <property type="match status" value="1"/>
</dbReference>